<dbReference type="Proteomes" id="UP000008784">
    <property type="component" value="Unassembled WGS sequence"/>
</dbReference>
<sequence>MSQNLAYSPAVTSRSSLSVSQRYNIDSYYSLLLAHPYRPTLPLTSPSVVAPGSRSEPMTVTNPTDSPFLRLPYELHQKIGLELTSATDTIALTNTCSLFRQTLQSCNYLWYRLLYLSGSIQNEYDTYIPGREYLKRVIRIRQGKRFRCQNCLAKANIRTVDCYGAGKPGKYCYPKDEKNRTMQKRERERAIVFMGVYCVECLGKRFYDIVSFELMQDKLWEGIINPPLIRLPKWLICKALLGQYTKHTPSFNSNNPFSTDQTPIVCIPKSDSMALADAITDEEATEQILKRIEQRNEKLAKVTKRSGIQERRFVLEYMVEAYEDFYGELHVTTPVHEFGQWWANEVFELDGRGDDAIGEASWGGKSSKDPVRQILLRSYARRSSNLEISRWADMLHDIGPGFRALMKEAYGLLAISGYSMMVPIIERA</sequence>
<reference evidence="1 2" key="1">
    <citation type="journal article" date="2011" name="PLoS Pathog.">
        <title>Genomic and proteomic analyses of the fungus Arthrobotrys oligospora provide insights into nematode-trap formation.</title>
        <authorList>
            <person name="Yang J."/>
            <person name="Wang L."/>
            <person name="Ji X."/>
            <person name="Feng Y."/>
            <person name="Li X."/>
            <person name="Zou C."/>
            <person name="Xu J."/>
            <person name="Ren Y."/>
            <person name="Mi Q."/>
            <person name="Wu J."/>
            <person name="Liu S."/>
            <person name="Liu Y."/>
            <person name="Huang X."/>
            <person name="Wang H."/>
            <person name="Niu X."/>
            <person name="Li J."/>
            <person name="Liang L."/>
            <person name="Luo Y."/>
            <person name="Ji K."/>
            <person name="Zhou W."/>
            <person name="Yu Z."/>
            <person name="Li G."/>
            <person name="Liu Y."/>
            <person name="Li L."/>
            <person name="Qiao M."/>
            <person name="Feng L."/>
            <person name="Zhang K.-Q."/>
        </authorList>
    </citation>
    <scope>NUCLEOTIDE SEQUENCE [LARGE SCALE GENOMIC DNA]</scope>
    <source>
        <strain evidence="2">ATCC 24927 / CBS 115.81 / DSM 1491</strain>
    </source>
</reference>
<evidence type="ECO:0000313" key="2">
    <source>
        <dbReference type="Proteomes" id="UP000008784"/>
    </source>
</evidence>
<keyword evidence="2" id="KW-1185">Reference proteome</keyword>
<comment type="caution">
    <text evidence="1">The sequence shown here is derived from an EMBL/GenBank/DDBJ whole genome shotgun (WGS) entry which is preliminary data.</text>
</comment>
<dbReference type="EMBL" id="ADOT01000015">
    <property type="protein sequence ID" value="EGX53111.1"/>
    <property type="molecule type" value="Genomic_DNA"/>
</dbReference>
<organism evidence="1 2">
    <name type="scientific">Arthrobotrys oligospora (strain ATCC 24927 / CBS 115.81 / DSM 1491)</name>
    <name type="common">Nematode-trapping fungus</name>
    <name type="synonym">Didymozoophaga oligospora</name>
    <dbReference type="NCBI Taxonomy" id="756982"/>
    <lineage>
        <taxon>Eukaryota</taxon>
        <taxon>Fungi</taxon>
        <taxon>Dikarya</taxon>
        <taxon>Ascomycota</taxon>
        <taxon>Pezizomycotina</taxon>
        <taxon>Orbiliomycetes</taxon>
        <taxon>Orbiliales</taxon>
        <taxon>Orbiliaceae</taxon>
        <taxon>Orbilia</taxon>
        <taxon>Orbilia oligospora</taxon>
    </lineage>
</organism>
<dbReference type="InParanoid" id="G1X1A1"/>
<accession>G1X1A1</accession>
<dbReference type="OrthoDB" id="5277255at2759"/>
<dbReference type="AlphaFoldDB" id="G1X1A1"/>
<name>G1X1A1_ARTOA</name>
<proteinExistence type="predicted"/>
<evidence type="ECO:0008006" key="3">
    <source>
        <dbReference type="Google" id="ProtNLM"/>
    </source>
</evidence>
<dbReference type="HOGENOM" id="CLU_640878_0_0_1"/>
<dbReference type="RefSeq" id="XP_011118263.1">
    <property type="nucleotide sequence ID" value="XM_011119961.1"/>
</dbReference>
<protein>
    <recommendedName>
        <fullName evidence="3">F-box domain-containing protein</fullName>
    </recommendedName>
</protein>
<dbReference type="GeneID" id="22889727"/>
<gene>
    <name evidence="1" type="ORF">AOL_s00007g60</name>
</gene>
<evidence type="ECO:0000313" key="1">
    <source>
        <dbReference type="EMBL" id="EGX53111.1"/>
    </source>
</evidence>
<dbReference type="OMA" id="PEVAICK"/>